<dbReference type="RefSeq" id="WP_187735020.1">
    <property type="nucleotide sequence ID" value="NZ_CP060790.1"/>
</dbReference>
<accession>A0A7H0HBV9</accession>
<proteinExistence type="predicted"/>
<name>A0A7H0HBV9_9BURK</name>
<keyword evidence="3" id="KW-1185">Reference proteome</keyword>
<gene>
    <name evidence="2" type="ORF">H9L24_12990</name>
</gene>
<dbReference type="KEGG" id="amon:H9L24_12990"/>
<organism evidence="2 3">
    <name type="scientific">Paenacidovorax monticola</name>
    <dbReference type="NCBI Taxonomy" id="1926868"/>
    <lineage>
        <taxon>Bacteria</taxon>
        <taxon>Pseudomonadati</taxon>
        <taxon>Pseudomonadota</taxon>
        <taxon>Betaproteobacteria</taxon>
        <taxon>Burkholderiales</taxon>
        <taxon>Comamonadaceae</taxon>
        <taxon>Paenacidovorax</taxon>
    </lineage>
</organism>
<evidence type="ECO:0000313" key="2">
    <source>
        <dbReference type="EMBL" id="QNP58025.1"/>
    </source>
</evidence>
<dbReference type="Pfam" id="PF18914">
    <property type="entry name" value="DUF5666"/>
    <property type="match status" value="3"/>
</dbReference>
<feature type="domain" description="DUF5666" evidence="1">
    <location>
        <begin position="277"/>
        <end position="335"/>
    </location>
</feature>
<evidence type="ECO:0000313" key="3">
    <source>
        <dbReference type="Proteomes" id="UP000516057"/>
    </source>
</evidence>
<sequence>MIVNGVRFGVDRAQVVTEGASSLQLGMTVLVKGTIDAGLATGTASYVLSVPELRGPVGSVNVAAGLLDVMGVQVSVDDATVYSGISGLSALQAGHNVQVYALPAVTGPMRATRIEKLVAAPQPVLWGTVQALDTAARQFRVGSMQVKYDKASFVGGLSASALANGMALYVNAVGAPVGNVLTAGQLRPRHALSPQAASPVALTGLVGDFVSLQSFTLQGTRVNVANARVTGGQASSIGNGVKLEVAGRMVNGVLVAERAKIRHIPGTGGPASFEVIGAVAQYKSLSSFRVNGQPVDASGSGVVFSNGTAADLRNGAQVSVRGSQVVDGVLIATQVDFTAKK</sequence>
<dbReference type="AlphaFoldDB" id="A0A7H0HBV9"/>
<evidence type="ECO:0000259" key="1">
    <source>
        <dbReference type="Pfam" id="PF18914"/>
    </source>
</evidence>
<feature type="domain" description="DUF5666" evidence="1">
    <location>
        <begin position="54"/>
        <end position="115"/>
    </location>
</feature>
<dbReference type="EMBL" id="CP060790">
    <property type="protein sequence ID" value="QNP58025.1"/>
    <property type="molecule type" value="Genomic_DNA"/>
</dbReference>
<dbReference type="InterPro" id="IPR043724">
    <property type="entry name" value="DUF5666"/>
</dbReference>
<protein>
    <recommendedName>
        <fullName evidence="1">DUF5666 domain-containing protein</fullName>
    </recommendedName>
</protein>
<reference evidence="2 3" key="1">
    <citation type="submission" date="2020-08" db="EMBL/GenBank/DDBJ databases">
        <title>Genome sequence of Acidovorax monticola KACC 19171T.</title>
        <authorList>
            <person name="Hyun D.-W."/>
            <person name="Bae J.-W."/>
        </authorList>
    </citation>
    <scope>NUCLEOTIDE SEQUENCE [LARGE SCALE GENOMIC DNA]</scope>
    <source>
        <strain evidence="2 3">KACC 19171</strain>
    </source>
</reference>
<feature type="domain" description="DUF5666" evidence="1">
    <location>
        <begin position="206"/>
        <end position="258"/>
    </location>
</feature>
<dbReference type="Proteomes" id="UP000516057">
    <property type="component" value="Chromosome"/>
</dbReference>